<sequence>MSEFNYSNIIDYKMMNSLVTSSRETNNLTIVKEYDISYELTKTTRGKKFLFYDSGIHDENRIVVFTTDENILHLINCKIMICDSTFKSAFKNFEQIFILQCNVRNKNLPLLYCFMKNKK</sequence>
<comment type="caution">
    <text evidence="1">The sequence shown here is derived from an EMBL/GenBank/DDBJ whole genome shotgun (WGS) entry which is preliminary data.</text>
</comment>
<dbReference type="InParanoid" id="C4VBW7"/>
<gene>
    <name evidence="1" type="ORF">NCER_102363</name>
</gene>
<dbReference type="OrthoDB" id="2195098at2759"/>
<dbReference type="Proteomes" id="UP000009082">
    <property type="component" value="Unassembled WGS sequence"/>
</dbReference>
<dbReference type="KEGG" id="nce:NCER_102363"/>
<dbReference type="STRING" id="578460.C4VBW7"/>
<dbReference type="VEuPathDB" id="MicrosporidiaDB:NCER_102363"/>
<proteinExistence type="predicted"/>
<dbReference type="AlphaFoldDB" id="C4VBW7"/>
<organism evidence="1 2">
    <name type="scientific">Vairimorpha ceranae (strain BRL01)</name>
    <name type="common">Microsporidian parasite</name>
    <name type="synonym">Nosema ceranae</name>
    <dbReference type="NCBI Taxonomy" id="578460"/>
    <lineage>
        <taxon>Eukaryota</taxon>
        <taxon>Fungi</taxon>
        <taxon>Fungi incertae sedis</taxon>
        <taxon>Microsporidia</taxon>
        <taxon>Nosematidae</taxon>
        <taxon>Vairimorpha</taxon>
    </lineage>
</organism>
<reference evidence="1 2" key="1">
    <citation type="journal article" date="2009" name="PLoS Pathog.">
        <title>Genomic analyses of the microsporidian Nosema ceranae, an emergent pathogen of honey bees.</title>
        <authorList>
            <person name="Cornman R.S."/>
            <person name="Chen Y.P."/>
            <person name="Schatz M.C."/>
            <person name="Street C."/>
            <person name="Zhao Y."/>
            <person name="Desany B."/>
            <person name="Egholm M."/>
            <person name="Hutchison S."/>
            <person name="Pettis J.S."/>
            <person name="Lipkin W.I."/>
            <person name="Evans J.D."/>
        </authorList>
    </citation>
    <scope>NUCLEOTIDE SEQUENCE [LARGE SCALE GENOMIC DNA]</scope>
    <source>
        <strain evidence="1 2">BRL01</strain>
    </source>
</reference>
<evidence type="ECO:0000313" key="2">
    <source>
        <dbReference type="Proteomes" id="UP000009082"/>
    </source>
</evidence>
<accession>C4VBW7</accession>
<dbReference type="HOGENOM" id="CLU_142391_0_0_1"/>
<name>C4VBW7_VAIC1</name>
<protein>
    <submittedName>
        <fullName evidence="1">Uncharacterized protein</fullName>
    </submittedName>
</protein>
<evidence type="ECO:0000313" key="1">
    <source>
        <dbReference type="EMBL" id="EEQ81285.1"/>
    </source>
</evidence>
<dbReference type="EMBL" id="ACOL01001041">
    <property type="protein sequence ID" value="EEQ81285.1"/>
    <property type="molecule type" value="Genomic_DNA"/>
</dbReference>